<reference evidence="11 12" key="1">
    <citation type="journal article" date="2010" name="Appl. Environ. Microbiol.">
        <title>The genome sequence of the crenarchaeon Acidilobus saccharovorans supports a new order, Acidilobales, and suggests an important ecological role in terrestrial acidic hot springs.</title>
        <authorList>
            <person name="Mardanov A.V."/>
            <person name="Svetlitchnyi V.A."/>
            <person name="Beletsky A.V."/>
            <person name="Prokofeva M.I."/>
            <person name="Bonch-Osmolovskaya E.A."/>
            <person name="Ravin N.V."/>
            <person name="Skryabin K.G."/>
        </authorList>
    </citation>
    <scope>NUCLEOTIDE SEQUENCE [LARGE SCALE GENOMIC DNA]</scope>
    <source>
        <strain evidence="12">DSM 16705 / JCM 18335 / VKM B-2471 / 345-15</strain>
    </source>
</reference>
<evidence type="ECO:0000256" key="3">
    <source>
        <dbReference type="ARBA" id="ARBA00022695"/>
    </source>
</evidence>
<dbReference type="InterPro" id="IPR036265">
    <property type="entry name" value="HIT-like_sf"/>
</dbReference>
<dbReference type="UniPathway" id="UPA00214"/>
<dbReference type="GO" id="GO:0033499">
    <property type="term" value="P:galactose catabolic process via UDP-galactose, Leloir pathway"/>
    <property type="evidence" value="ECO:0007669"/>
    <property type="project" value="TreeGrafter"/>
</dbReference>
<dbReference type="STRING" id="666510.ASAC_0789"/>
<dbReference type="PIRSF" id="PIRSF000808">
    <property type="entry name" value="GalT"/>
    <property type="match status" value="1"/>
</dbReference>
<evidence type="ECO:0000313" key="11">
    <source>
        <dbReference type="EMBL" id="ADL19195.1"/>
    </source>
</evidence>
<dbReference type="Proteomes" id="UP000000346">
    <property type="component" value="Chromosome"/>
</dbReference>
<dbReference type="InParanoid" id="D9Q1K7"/>
<feature type="binding site" evidence="8">
    <location>
        <position position="47"/>
    </location>
    <ligand>
        <name>Zn(2+)</name>
        <dbReference type="ChEBI" id="CHEBI:29105"/>
    </ligand>
</feature>
<dbReference type="AlphaFoldDB" id="D9Q1K7"/>
<evidence type="ECO:0000256" key="4">
    <source>
        <dbReference type="ARBA" id="ARBA00022723"/>
    </source>
</evidence>
<evidence type="ECO:0000256" key="8">
    <source>
        <dbReference type="PIRSR" id="PIRSR000808-3"/>
    </source>
</evidence>
<dbReference type="GO" id="GO:0008270">
    <property type="term" value="F:zinc ion binding"/>
    <property type="evidence" value="ECO:0007669"/>
    <property type="project" value="InterPro"/>
</dbReference>
<dbReference type="GO" id="GO:0008108">
    <property type="term" value="F:UDP-glucose:hexose-1-phosphate uridylyltransferase activity"/>
    <property type="evidence" value="ECO:0007669"/>
    <property type="project" value="InterPro"/>
</dbReference>
<evidence type="ECO:0000259" key="9">
    <source>
        <dbReference type="Pfam" id="PF01087"/>
    </source>
</evidence>
<feature type="binding site" evidence="8">
    <location>
        <position position="50"/>
    </location>
    <ligand>
        <name>Zn(2+)</name>
        <dbReference type="ChEBI" id="CHEBI:29105"/>
    </ligand>
</feature>
<gene>
    <name evidence="11" type="ordered locus">ASAC_0789</name>
</gene>
<feature type="active site" description="Tele-UMP-histidine intermediate" evidence="7">
    <location>
        <position position="157"/>
    </location>
</feature>
<dbReference type="HOGENOM" id="CLU_029960_1_1_2"/>
<keyword evidence="6" id="KW-0119">Carbohydrate metabolism</keyword>
<dbReference type="GO" id="GO:0005737">
    <property type="term" value="C:cytoplasm"/>
    <property type="evidence" value="ECO:0007669"/>
    <property type="project" value="TreeGrafter"/>
</dbReference>
<protein>
    <submittedName>
        <fullName evidence="11">Putative galactose-1-phosphate uridylyltransferase</fullName>
    </submittedName>
</protein>
<sequence length="349" mass="40099">MLPYIFKGDPLPPAGNLRELRYNPLTGQWIMVSSERAKRRWRPQGYCPFCPGAEETGYGWDALVLPNRFAVLSREAEPVMGGDILRRAQAYGDCGVIVETPEHNVKDLDELSLDHVVKVLKLWQQVTAKEMSDRRIVYLAIFRNKGEEVGVSLTHPHGQYYAMPFFPLRPRLMADNARKYYRRFGRCAFCDIVRKELEDKERVVYSNGGFVAFLPYYASWPFELHIYPLRHVQYITELSDEELKYMADALRASLGALNALFSRQMPYTFNLFQAPLKGRWPFLHMHLEIYPLLRDRDKLKYAAGIEMSTWDFTYDSVPEENAGLLRSACESVKPRLGLLGTCGAGPGII</sequence>
<feature type="binding site" evidence="8">
    <location>
        <position position="155"/>
    </location>
    <ligand>
        <name>Zn(2+)</name>
        <dbReference type="ChEBI" id="CHEBI:29105"/>
    </ligand>
</feature>
<evidence type="ECO:0000256" key="1">
    <source>
        <dbReference type="ARBA" id="ARBA00010951"/>
    </source>
</evidence>
<feature type="binding site" evidence="8">
    <location>
        <position position="103"/>
    </location>
    <ligand>
        <name>Zn(2+)</name>
        <dbReference type="ChEBI" id="CHEBI:29105"/>
    </ligand>
</feature>
<dbReference type="InterPro" id="IPR005850">
    <property type="entry name" value="GalP_Utransf_C"/>
</dbReference>
<comment type="cofactor">
    <cofactor evidence="8">
        <name>Zn(2+)</name>
        <dbReference type="ChEBI" id="CHEBI:29105"/>
    </cofactor>
    <text evidence="8">Binds 1 zinc ion per subunit.</text>
</comment>
<dbReference type="SUPFAM" id="SSF54197">
    <property type="entry name" value="HIT-like"/>
    <property type="match status" value="2"/>
</dbReference>
<evidence type="ECO:0000259" key="10">
    <source>
        <dbReference type="Pfam" id="PF02744"/>
    </source>
</evidence>
<evidence type="ECO:0000256" key="2">
    <source>
        <dbReference type="ARBA" id="ARBA00022679"/>
    </source>
</evidence>
<keyword evidence="4 8" id="KW-0479">Metal-binding</keyword>
<keyword evidence="2 11" id="KW-0808">Transferase</keyword>
<dbReference type="OrthoDB" id="7650at2157"/>
<proteinExistence type="inferred from homology"/>
<organism evidence="11 12">
    <name type="scientific">Acidilobus saccharovorans (strain DSM 16705 / JCM 18335 / VKM B-2471 / 345-15)</name>
    <dbReference type="NCBI Taxonomy" id="666510"/>
    <lineage>
        <taxon>Archaea</taxon>
        <taxon>Thermoproteota</taxon>
        <taxon>Thermoprotei</taxon>
        <taxon>Acidilobales</taxon>
        <taxon>Acidilobaceae</taxon>
        <taxon>Acidilobus</taxon>
    </lineage>
</organism>
<dbReference type="InterPro" id="IPR001937">
    <property type="entry name" value="GalP_UDPtransf1"/>
</dbReference>
<dbReference type="Pfam" id="PF02744">
    <property type="entry name" value="GalP_UDP_tr_C"/>
    <property type="match status" value="1"/>
</dbReference>
<name>D9Q1K7_ACIS3</name>
<feature type="domain" description="Galactose-1-phosphate uridyl transferase N-terminal" evidence="9">
    <location>
        <begin position="18"/>
        <end position="167"/>
    </location>
</feature>
<dbReference type="PANTHER" id="PTHR11943">
    <property type="entry name" value="GALACTOSE-1-PHOSPHATE URIDYLYLTRANSFERASE"/>
    <property type="match status" value="1"/>
</dbReference>
<accession>D9Q1K7</accession>
<dbReference type="PANTHER" id="PTHR11943:SF1">
    <property type="entry name" value="GALACTOSE-1-PHOSPHATE URIDYLYLTRANSFERASE"/>
    <property type="match status" value="1"/>
</dbReference>
<dbReference type="Gene3D" id="3.30.428.10">
    <property type="entry name" value="HIT-like"/>
    <property type="match status" value="2"/>
</dbReference>
<keyword evidence="3 11" id="KW-0548">Nucleotidyltransferase</keyword>
<keyword evidence="12" id="KW-1185">Reference proteome</keyword>
<dbReference type="InterPro" id="IPR005849">
    <property type="entry name" value="GalP_Utransf_N"/>
</dbReference>
<dbReference type="KEGG" id="asc:ASAC_0789"/>
<comment type="similarity">
    <text evidence="1">Belongs to the galactose-1-phosphate uridylyltransferase type 1 family.</text>
</comment>
<dbReference type="Pfam" id="PF01087">
    <property type="entry name" value="GalP_UDP_transf"/>
    <property type="match status" value="1"/>
</dbReference>
<evidence type="ECO:0000313" key="12">
    <source>
        <dbReference type="Proteomes" id="UP000000346"/>
    </source>
</evidence>
<feature type="domain" description="Galactose-1-phosphate uridyl transferase C-terminal" evidence="10">
    <location>
        <begin position="176"/>
        <end position="326"/>
    </location>
</feature>
<evidence type="ECO:0000256" key="5">
    <source>
        <dbReference type="ARBA" id="ARBA00022833"/>
    </source>
</evidence>
<dbReference type="eggNOG" id="arCOG00422">
    <property type="taxonomic scope" value="Archaea"/>
</dbReference>
<evidence type="ECO:0000256" key="7">
    <source>
        <dbReference type="PIRSR" id="PIRSR000808-1"/>
    </source>
</evidence>
<dbReference type="EMBL" id="CP001742">
    <property type="protein sequence ID" value="ADL19195.1"/>
    <property type="molecule type" value="Genomic_DNA"/>
</dbReference>
<evidence type="ECO:0000256" key="6">
    <source>
        <dbReference type="ARBA" id="ARBA00023277"/>
    </source>
</evidence>
<dbReference type="NCBIfam" id="TIGR00209">
    <property type="entry name" value="galT_1"/>
    <property type="match status" value="1"/>
</dbReference>
<keyword evidence="5 8" id="KW-0862">Zinc</keyword>